<keyword evidence="9" id="KW-0406">Ion transport</keyword>
<keyword evidence="17" id="KW-1185">Reference proteome</keyword>
<dbReference type="Gene3D" id="1.10.287.70">
    <property type="match status" value="1"/>
</dbReference>
<evidence type="ECO:0000256" key="13">
    <source>
        <dbReference type="SAM" id="MobiDB-lite"/>
    </source>
</evidence>
<keyword evidence="7" id="KW-0851">Voltage-gated channel</keyword>
<evidence type="ECO:0000256" key="4">
    <source>
        <dbReference type="ARBA" id="ARBA00022673"/>
    </source>
</evidence>
<feature type="transmembrane region" description="Helical" evidence="14">
    <location>
        <begin position="12"/>
        <end position="32"/>
    </location>
</feature>
<evidence type="ECO:0000256" key="12">
    <source>
        <dbReference type="ARBA" id="ARBA00036634"/>
    </source>
</evidence>
<accession>A0ABQ9TIS7</accession>
<keyword evidence="4" id="KW-0107">Calcium channel</keyword>
<evidence type="ECO:0000256" key="9">
    <source>
        <dbReference type="ARBA" id="ARBA00023065"/>
    </source>
</evidence>
<evidence type="ECO:0000313" key="17">
    <source>
        <dbReference type="Proteomes" id="UP001266305"/>
    </source>
</evidence>
<comment type="subcellular location">
    <subcellularLocation>
        <location evidence="1">Membrane</location>
        <topology evidence="1">Multi-pass membrane protein</topology>
    </subcellularLocation>
</comment>
<keyword evidence="6" id="KW-0106">Calcium</keyword>
<feature type="region of interest" description="Disordered" evidence="13">
    <location>
        <begin position="258"/>
        <end position="291"/>
    </location>
</feature>
<gene>
    <name evidence="16" type="primary">CACNA1E_1</name>
    <name evidence="16" type="ORF">P7K49_037698</name>
</gene>
<reference evidence="16 17" key="1">
    <citation type="submission" date="2023-05" db="EMBL/GenBank/DDBJ databases">
        <title>B98-5 Cell Line De Novo Hybrid Assembly: An Optical Mapping Approach.</title>
        <authorList>
            <person name="Kananen K."/>
            <person name="Auerbach J.A."/>
            <person name="Kautto E."/>
            <person name="Blachly J.S."/>
        </authorList>
    </citation>
    <scope>NUCLEOTIDE SEQUENCE [LARGE SCALE GENOMIC DNA]</scope>
    <source>
        <strain evidence="16">B95-8</strain>
        <tissue evidence="16">Cell line</tissue>
    </source>
</reference>
<proteinExistence type="predicted"/>
<feature type="transmembrane region" description="Helical" evidence="14">
    <location>
        <begin position="179"/>
        <end position="199"/>
    </location>
</feature>
<evidence type="ECO:0000256" key="5">
    <source>
        <dbReference type="ARBA" id="ARBA00022692"/>
    </source>
</evidence>
<keyword evidence="3" id="KW-0109">Calcium transport</keyword>
<evidence type="ECO:0000313" key="16">
    <source>
        <dbReference type="EMBL" id="KAK2084665.1"/>
    </source>
</evidence>
<dbReference type="EMBL" id="JASSZA010000022">
    <property type="protein sequence ID" value="KAK2084665.1"/>
    <property type="molecule type" value="Genomic_DNA"/>
</dbReference>
<dbReference type="Gene3D" id="1.20.120.350">
    <property type="entry name" value="Voltage-gated potassium channels. Chain C"/>
    <property type="match status" value="1"/>
</dbReference>
<name>A0ABQ9TIS7_SAGOE</name>
<keyword evidence="11" id="KW-0407">Ion channel</keyword>
<organism evidence="16 17">
    <name type="scientific">Saguinus oedipus</name>
    <name type="common">Cotton-top tamarin</name>
    <name type="synonym">Oedipomidas oedipus</name>
    <dbReference type="NCBI Taxonomy" id="9490"/>
    <lineage>
        <taxon>Eukaryota</taxon>
        <taxon>Metazoa</taxon>
        <taxon>Chordata</taxon>
        <taxon>Craniata</taxon>
        <taxon>Vertebrata</taxon>
        <taxon>Euteleostomi</taxon>
        <taxon>Mammalia</taxon>
        <taxon>Eutheria</taxon>
        <taxon>Euarchontoglires</taxon>
        <taxon>Primates</taxon>
        <taxon>Haplorrhini</taxon>
        <taxon>Platyrrhini</taxon>
        <taxon>Cebidae</taxon>
        <taxon>Callitrichinae</taxon>
        <taxon>Saguinus</taxon>
    </lineage>
</organism>
<dbReference type="Pfam" id="PF00520">
    <property type="entry name" value="Ion_trans"/>
    <property type="match status" value="1"/>
</dbReference>
<dbReference type="PANTHER" id="PTHR45628:SF5">
    <property type="entry name" value="VOLTAGE-DEPENDENT R-TYPE CALCIUM CHANNEL SUBUNIT ALPHA-1E"/>
    <property type="match status" value="1"/>
</dbReference>
<sequence length="291" mass="33293">MEMSNRPKEELLDYAEFLFLGLFLLEMSLKMYGMGPRLYFHSSFNCFDFGVTVGSIFEVVWAVFRPGTSFGISVLRALRLLRIFKITKYWASLRNLVVSLMSSMKSIISLLFLLFLFIVVFALLGMQLFGGRFNFNDGTPSANFDTFPAAIMTVFQILTGEDWNEVMYNGIRSQGGVSSGMWSAIYFIVLTLFGNCILFKMHLLKLPAFLDQHLRRRGWIRLEAQYEKLMKRMQGNTLLNVFLAIAVDNLANAQELTKDEQEEEEAFNQKHALQKAKEVSPMSAPNMPSIE</sequence>
<dbReference type="SUPFAM" id="SSF81324">
    <property type="entry name" value="Voltage-gated potassium channels"/>
    <property type="match status" value="1"/>
</dbReference>
<evidence type="ECO:0000256" key="2">
    <source>
        <dbReference type="ARBA" id="ARBA00022448"/>
    </source>
</evidence>
<keyword evidence="10 14" id="KW-0472">Membrane</keyword>
<comment type="caution">
    <text evidence="16">The sequence shown here is derived from an EMBL/GenBank/DDBJ whole genome shotgun (WGS) entry which is preliminary data.</text>
</comment>
<dbReference type="InterPro" id="IPR005821">
    <property type="entry name" value="Ion_trans_dom"/>
</dbReference>
<dbReference type="InterPro" id="IPR050599">
    <property type="entry name" value="VDCC_alpha-1_subunit"/>
</dbReference>
<keyword evidence="5 14" id="KW-0812">Transmembrane</keyword>
<protein>
    <submittedName>
        <fullName evidence="16">Voltage-dependent R-type calcium channel subunit alpha-1E</fullName>
    </submittedName>
</protein>
<keyword evidence="2" id="KW-0813">Transport</keyword>
<evidence type="ECO:0000256" key="7">
    <source>
        <dbReference type="ARBA" id="ARBA00022882"/>
    </source>
</evidence>
<keyword evidence="8 14" id="KW-1133">Transmembrane helix</keyword>
<evidence type="ECO:0000256" key="6">
    <source>
        <dbReference type="ARBA" id="ARBA00022837"/>
    </source>
</evidence>
<evidence type="ECO:0000256" key="3">
    <source>
        <dbReference type="ARBA" id="ARBA00022568"/>
    </source>
</evidence>
<evidence type="ECO:0000256" key="10">
    <source>
        <dbReference type="ARBA" id="ARBA00023136"/>
    </source>
</evidence>
<dbReference type="PANTHER" id="PTHR45628">
    <property type="entry name" value="VOLTAGE-DEPENDENT CALCIUM CHANNEL TYPE A SUBUNIT ALPHA-1"/>
    <property type="match status" value="1"/>
</dbReference>
<dbReference type="Proteomes" id="UP001266305">
    <property type="component" value="Unassembled WGS sequence"/>
</dbReference>
<comment type="catalytic activity">
    <reaction evidence="12">
        <text>Ca(2+)(in) = Ca(2+)(out)</text>
        <dbReference type="Rhea" id="RHEA:29671"/>
        <dbReference type="ChEBI" id="CHEBI:29108"/>
    </reaction>
</comment>
<feature type="transmembrane region" description="Helical" evidence="14">
    <location>
        <begin position="107"/>
        <end position="130"/>
    </location>
</feature>
<dbReference type="InterPro" id="IPR027359">
    <property type="entry name" value="Volt_channel_dom_sf"/>
</dbReference>
<evidence type="ECO:0000256" key="8">
    <source>
        <dbReference type="ARBA" id="ARBA00022989"/>
    </source>
</evidence>
<evidence type="ECO:0000259" key="15">
    <source>
        <dbReference type="Pfam" id="PF00520"/>
    </source>
</evidence>
<feature type="domain" description="Ion transport" evidence="15">
    <location>
        <begin position="7"/>
        <end position="201"/>
    </location>
</feature>
<evidence type="ECO:0000256" key="11">
    <source>
        <dbReference type="ARBA" id="ARBA00023303"/>
    </source>
</evidence>
<evidence type="ECO:0000256" key="14">
    <source>
        <dbReference type="SAM" id="Phobius"/>
    </source>
</evidence>
<evidence type="ECO:0000256" key="1">
    <source>
        <dbReference type="ARBA" id="ARBA00004141"/>
    </source>
</evidence>